<reference evidence="4 5" key="1">
    <citation type="submission" date="2019-01" db="EMBL/GenBank/DDBJ databases">
        <authorList>
            <person name="Chen W.-M."/>
        </authorList>
    </citation>
    <scope>NUCLEOTIDE SEQUENCE [LARGE SCALE GENOMIC DNA]</scope>
    <source>
        <strain evidence="4 5">CCP-6</strain>
    </source>
</reference>
<dbReference type="OrthoDB" id="9780518at2"/>
<evidence type="ECO:0000256" key="1">
    <source>
        <dbReference type="ARBA" id="ARBA00023002"/>
    </source>
</evidence>
<comment type="caution">
    <text evidence="4">The sequence shown here is derived from an EMBL/GenBank/DDBJ whole genome shotgun (WGS) entry which is preliminary data.</text>
</comment>
<gene>
    <name evidence="4" type="ORF">EOD42_21180</name>
</gene>
<dbReference type="PANTHER" id="PTHR30137">
    <property type="entry name" value="LUCIFERASE-LIKE MONOOXYGENASE"/>
    <property type="match status" value="1"/>
</dbReference>
<dbReference type="GO" id="GO:0004497">
    <property type="term" value="F:monooxygenase activity"/>
    <property type="evidence" value="ECO:0007669"/>
    <property type="project" value="UniProtKB-KW"/>
</dbReference>
<keyword evidence="2" id="KW-0503">Monooxygenase</keyword>
<dbReference type="AlphaFoldDB" id="A0A437M286"/>
<dbReference type="Proteomes" id="UP000282957">
    <property type="component" value="Unassembled WGS sequence"/>
</dbReference>
<dbReference type="InterPro" id="IPR050766">
    <property type="entry name" value="Bact_Lucif_Oxidored"/>
</dbReference>
<name>A0A437M286_9PROT</name>
<evidence type="ECO:0000313" key="5">
    <source>
        <dbReference type="Proteomes" id="UP000282957"/>
    </source>
</evidence>
<evidence type="ECO:0000313" key="4">
    <source>
        <dbReference type="EMBL" id="RVT91829.1"/>
    </source>
</evidence>
<evidence type="ECO:0000259" key="3">
    <source>
        <dbReference type="Pfam" id="PF00296"/>
    </source>
</evidence>
<dbReference type="InterPro" id="IPR036661">
    <property type="entry name" value="Luciferase-like_sf"/>
</dbReference>
<dbReference type="Pfam" id="PF00296">
    <property type="entry name" value="Bac_luciferase"/>
    <property type="match status" value="1"/>
</dbReference>
<organism evidence="4 5">
    <name type="scientific">Rhodovarius crocodyli</name>
    <dbReference type="NCBI Taxonomy" id="1979269"/>
    <lineage>
        <taxon>Bacteria</taxon>
        <taxon>Pseudomonadati</taxon>
        <taxon>Pseudomonadota</taxon>
        <taxon>Alphaproteobacteria</taxon>
        <taxon>Acetobacterales</taxon>
        <taxon>Roseomonadaceae</taxon>
        <taxon>Rhodovarius</taxon>
    </lineage>
</organism>
<evidence type="ECO:0000256" key="2">
    <source>
        <dbReference type="ARBA" id="ARBA00023033"/>
    </source>
</evidence>
<dbReference type="PANTHER" id="PTHR30137:SF8">
    <property type="entry name" value="BLR5498 PROTEIN"/>
    <property type="match status" value="1"/>
</dbReference>
<dbReference type="Gene3D" id="3.20.20.30">
    <property type="entry name" value="Luciferase-like domain"/>
    <property type="match status" value="1"/>
</dbReference>
<dbReference type="EMBL" id="SACL01000009">
    <property type="protein sequence ID" value="RVT91829.1"/>
    <property type="molecule type" value="Genomic_DNA"/>
</dbReference>
<keyword evidence="5" id="KW-1185">Reference proteome</keyword>
<dbReference type="GO" id="GO:0016705">
    <property type="term" value="F:oxidoreductase activity, acting on paired donors, with incorporation or reduction of molecular oxygen"/>
    <property type="evidence" value="ECO:0007669"/>
    <property type="project" value="InterPro"/>
</dbReference>
<feature type="domain" description="Luciferase-like" evidence="3">
    <location>
        <begin position="1"/>
        <end position="248"/>
    </location>
</feature>
<sequence length="349" mass="38167">MEFALFNLMSLNNAEETPAHVFSLTSAAVPLAEKLGFDGAWFAEHHFTSASVCASPLMMVAHAAALTKRIKLGPAVLVTPLHNPIRMVQEVGMAIELTQGRFWLGIGTGHQPHEFTSYGVPLAQRTEIMQEQWDILEQGLTTGRIKLDGKHFQVPDSPICIHGHPMPPIFIPGTEPALLARAARTGNATAFVSQGFRRAEDTLALKAKSEKPWRDAGFTGRDLPLGLQRYVFVTDDAAEQRRAAEGLLRLARTTLSLRDPVPPRDGVLMRSIPYEGEPSIDWLLENAPIGSAEKVARILANDMAVLRPSHFSIYSGFTGLEQGKVLAAIERFGRDVLPRLRQEGAALAA</sequence>
<dbReference type="RefSeq" id="WP_127789576.1">
    <property type="nucleotide sequence ID" value="NZ_SACL01000009.1"/>
</dbReference>
<dbReference type="SUPFAM" id="SSF51679">
    <property type="entry name" value="Bacterial luciferase-like"/>
    <property type="match status" value="1"/>
</dbReference>
<proteinExistence type="predicted"/>
<keyword evidence="1" id="KW-0560">Oxidoreductase</keyword>
<dbReference type="GO" id="GO:0005829">
    <property type="term" value="C:cytosol"/>
    <property type="evidence" value="ECO:0007669"/>
    <property type="project" value="TreeGrafter"/>
</dbReference>
<protein>
    <submittedName>
        <fullName evidence="4">LLM class flavin-dependent oxidoreductase</fullName>
    </submittedName>
</protein>
<accession>A0A437M286</accession>
<dbReference type="InterPro" id="IPR011251">
    <property type="entry name" value="Luciferase-like_dom"/>
</dbReference>